<evidence type="ECO:0000313" key="2">
    <source>
        <dbReference type="EMBL" id="WOB08280.1"/>
    </source>
</evidence>
<accession>A0ABZ0CZ22</accession>
<evidence type="ECO:0000256" key="1">
    <source>
        <dbReference type="SAM" id="MobiDB-lite"/>
    </source>
</evidence>
<feature type="region of interest" description="Disordered" evidence="1">
    <location>
        <begin position="1"/>
        <end position="60"/>
    </location>
</feature>
<organism evidence="2 3">
    <name type="scientific">Piscinibacter gummiphilus</name>
    <dbReference type="NCBI Taxonomy" id="946333"/>
    <lineage>
        <taxon>Bacteria</taxon>
        <taxon>Pseudomonadati</taxon>
        <taxon>Pseudomonadota</taxon>
        <taxon>Betaproteobacteria</taxon>
        <taxon>Burkholderiales</taxon>
        <taxon>Sphaerotilaceae</taxon>
        <taxon>Piscinibacter</taxon>
    </lineage>
</organism>
<reference evidence="2 3" key="1">
    <citation type="submission" date="2023-10" db="EMBL/GenBank/DDBJ databases">
        <title>Bacteria for the degradation of biodegradable plastic PBAT(Polybutylene adipate terephthalate).</title>
        <authorList>
            <person name="Weon H.-Y."/>
            <person name="Yeon J."/>
        </authorList>
    </citation>
    <scope>NUCLEOTIDE SEQUENCE [LARGE SCALE GENOMIC DNA]</scope>
    <source>
        <strain evidence="2 3">SBD 7-3</strain>
    </source>
</reference>
<evidence type="ECO:0000313" key="3">
    <source>
        <dbReference type="Proteomes" id="UP001303946"/>
    </source>
</evidence>
<name>A0ABZ0CZ22_9BURK</name>
<dbReference type="EMBL" id="CP136336">
    <property type="protein sequence ID" value="WOB08280.1"/>
    <property type="molecule type" value="Genomic_DNA"/>
</dbReference>
<protein>
    <submittedName>
        <fullName evidence="2">Uncharacterized protein</fullName>
    </submittedName>
</protein>
<gene>
    <name evidence="2" type="ORF">RXV79_25695</name>
</gene>
<proteinExistence type="predicted"/>
<sequence>MRSDATQREERSAEPDPGDMGTAFGLDASLGPLDEEPEAQSSAKPDDRFWQQRLDRRPQR</sequence>
<keyword evidence="3" id="KW-1185">Reference proteome</keyword>
<feature type="compositionally biased region" description="Basic and acidic residues" evidence="1">
    <location>
        <begin position="1"/>
        <end position="14"/>
    </location>
</feature>
<feature type="compositionally biased region" description="Basic and acidic residues" evidence="1">
    <location>
        <begin position="44"/>
        <end position="60"/>
    </location>
</feature>
<dbReference type="RefSeq" id="WP_316700992.1">
    <property type="nucleotide sequence ID" value="NZ_CP136336.1"/>
</dbReference>
<dbReference type="Proteomes" id="UP001303946">
    <property type="component" value="Chromosome"/>
</dbReference>